<evidence type="ECO:0000259" key="2">
    <source>
        <dbReference type="Pfam" id="PF26478"/>
    </source>
</evidence>
<reference evidence="3 4" key="1">
    <citation type="journal article" date="2019" name="Int. J. Syst. Evol. Microbiol.">
        <title>The Global Catalogue of Microorganisms (GCM) 10K type strain sequencing project: providing services to taxonomists for standard genome sequencing and annotation.</title>
        <authorList>
            <consortium name="The Broad Institute Genomics Platform"/>
            <consortium name="The Broad Institute Genome Sequencing Center for Infectious Disease"/>
            <person name="Wu L."/>
            <person name="Ma J."/>
        </authorList>
    </citation>
    <scope>NUCLEOTIDE SEQUENCE [LARGE SCALE GENOMIC DNA]</scope>
    <source>
        <strain evidence="3 4">CGMCC 1.15824</strain>
    </source>
</reference>
<dbReference type="EMBL" id="JBHSJG010000043">
    <property type="protein sequence ID" value="MFC4989242.1"/>
    <property type="molecule type" value="Genomic_DNA"/>
</dbReference>
<keyword evidence="1" id="KW-1133">Transmembrane helix</keyword>
<dbReference type="AlphaFoldDB" id="A0ABD5QJN6"/>
<keyword evidence="1" id="KW-0472">Membrane</keyword>
<name>A0ABD5QJN6_9EURY</name>
<organism evidence="3 4">
    <name type="scientific">Saliphagus infecundisoli</name>
    <dbReference type="NCBI Taxonomy" id="1849069"/>
    <lineage>
        <taxon>Archaea</taxon>
        <taxon>Methanobacteriati</taxon>
        <taxon>Methanobacteriota</taxon>
        <taxon>Stenosarchaea group</taxon>
        <taxon>Halobacteria</taxon>
        <taxon>Halobacteriales</taxon>
        <taxon>Natrialbaceae</taxon>
        <taxon>Saliphagus</taxon>
    </lineage>
</organism>
<feature type="transmembrane region" description="Helical" evidence="1">
    <location>
        <begin position="44"/>
        <end position="63"/>
    </location>
</feature>
<proteinExistence type="predicted"/>
<accession>A0ABD5QJN6</accession>
<evidence type="ECO:0000256" key="1">
    <source>
        <dbReference type="SAM" id="Phobius"/>
    </source>
</evidence>
<sequence>MRELAVEVLSAVVYAVAAGLLTVVGTAAEYTSFQYVTTGGETMVAVWLAVFGGIMLYAGITVGRRKALASLASLAG</sequence>
<protein>
    <recommendedName>
        <fullName evidence="2">DUF8151 domain-containing protein</fullName>
    </recommendedName>
</protein>
<evidence type="ECO:0000313" key="4">
    <source>
        <dbReference type="Proteomes" id="UP001595925"/>
    </source>
</evidence>
<feature type="transmembrane region" description="Helical" evidence="1">
    <location>
        <begin position="12"/>
        <end position="32"/>
    </location>
</feature>
<dbReference type="RefSeq" id="WP_114578012.1">
    <property type="nucleotide sequence ID" value="NZ_JAIVEF010000002.1"/>
</dbReference>
<keyword evidence="4" id="KW-1185">Reference proteome</keyword>
<keyword evidence="1" id="KW-0812">Transmembrane</keyword>
<feature type="domain" description="DUF8151" evidence="2">
    <location>
        <begin position="3"/>
        <end position="74"/>
    </location>
</feature>
<dbReference type="InterPro" id="IPR058464">
    <property type="entry name" value="DUF8151"/>
</dbReference>
<evidence type="ECO:0000313" key="3">
    <source>
        <dbReference type="EMBL" id="MFC4989242.1"/>
    </source>
</evidence>
<comment type="caution">
    <text evidence="3">The sequence shown here is derived from an EMBL/GenBank/DDBJ whole genome shotgun (WGS) entry which is preliminary data.</text>
</comment>
<dbReference type="Proteomes" id="UP001595925">
    <property type="component" value="Unassembled WGS sequence"/>
</dbReference>
<dbReference type="Pfam" id="PF26478">
    <property type="entry name" value="DUF8151"/>
    <property type="match status" value="1"/>
</dbReference>
<gene>
    <name evidence="3" type="ORF">ACFPFO_16035</name>
</gene>